<proteinExistence type="predicted"/>
<dbReference type="Proteomes" id="UP000321157">
    <property type="component" value="Unassembled WGS sequence"/>
</dbReference>
<dbReference type="Pfam" id="PF13242">
    <property type="entry name" value="Hydrolase_like"/>
    <property type="match status" value="1"/>
</dbReference>
<protein>
    <recommendedName>
        <fullName evidence="3">Phosphoglycolate phosphatase</fullName>
    </recommendedName>
</protein>
<dbReference type="InterPro" id="IPR023214">
    <property type="entry name" value="HAD_sf"/>
</dbReference>
<name>A0A511V8V4_9BACL</name>
<keyword evidence="2" id="KW-1185">Reference proteome</keyword>
<organism evidence="1 2">
    <name type="scientific">Aneurinibacillus danicus</name>
    <dbReference type="NCBI Taxonomy" id="267746"/>
    <lineage>
        <taxon>Bacteria</taxon>
        <taxon>Bacillati</taxon>
        <taxon>Bacillota</taxon>
        <taxon>Bacilli</taxon>
        <taxon>Bacillales</taxon>
        <taxon>Paenibacillaceae</taxon>
        <taxon>Aneurinibacillus group</taxon>
        <taxon>Aneurinibacillus</taxon>
    </lineage>
</organism>
<dbReference type="EMBL" id="BJXX01000124">
    <property type="protein sequence ID" value="GEN35259.1"/>
    <property type="molecule type" value="Genomic_DNA"/>
</dbReference>
<dbReference type="SUPFAM" id="SSF56784">
    <property type="entry name" value="HAD-like"/>
    <property type="match status" value="1"/>
</dbReference>
<evidence type="ECO:0000313" key="1">
    <source>
        <dbReference type="EMBL" id="GEN35259.1"/>
    </source>
</evidence>
<comment type="caution">
    <text evidence="1">The sequence shown here is derived from an EMBL/GenBank/DDBJ whole genome shotgun (WGS) entry which is preliminary data.</text>
</comment>
<gene>
    <name evidence="1" type="ORF">ADA01nite_27190</name>
</gene>
<dbReference type="AlphaFoldDB" id="A0A511V8V4"/>
<dbReference type="Gene3D" id="3.40.50.1000">
    <property type="entry name" value="HAD superfamily/HAD-like"/>
    <property type="match status" value="1"/>
</dbReference>
<evidence type="ECO:0000313" key="2">
    <source>
        <dbReference type="Proteomes" id="UP000321157"/>
    </source>
</evidence>
<dbReference type="InterPro" id="IPR036412">
    <property type="entry name" value="HAD-like_sf"/>
</dbReference>
<dbReference type="RefSeq" id="WP_146810712.1">
    <property type="nucleotide sequence ID" value="NZ_BJXX01000124.1"/>
</dbReference>
<evidence type="ECO:0008006" key="3">
    <source>
        <dbReference type="Google" id="ProtNLM"/>
    </source>
</evidence>
<reference evidence="1 2" key="1">
    <citation type="submission" date="2019-07" db="EMBL/GenBank/DDBJ databases">
        <title>Whole genome shotgun sequence of Aneurinibacillus danicus NBRC 102444.</title>
        <authorList>
            <person name="Hosoyama A."/>
            <person name="Uohara A."/>
            <person name="Ohji S."/>
            <person name="Ichikawa N."/>
        </authorList>
    </citation>
    <scope>NUCLEOTIDE SEQUENCE [LARGE SCALE GENOMIC DNA]</scope>
    <source>
        <strain evidence="1 2">NBRC 102444</strain>
    </source>
</reference>
<sequence>MEKEGGHKSEALSPLLHVQHAVMVGDRHSDIEAGKVNGLYTIACDFGFATEGELDGADDCVTAFPDILPLIEVYKESLK</sequence>
<dbReference type="OrthoDB" id="9792518at2"/>
<accession>A0A511V8V4</accession>